<organism evidence="2 3">
    <name type="scientific">Pseudomonas fluvialis</name>
    <dbReference type="NCBI Taxonomy" id="1793966"/>
    <lineage>
        <taxon>Bacteria</taxon>
        <taxon>Pseudomonadati</taxon>
        <taxon>Pseudomonadota</taxon>
        <taxon>Gammaproteobacteria</taxon>
        <taxon>Pseudomonadales</taxon>
        <taxon>Pseudomonadaceae</taxon>
        <taxon>Pseudomonas</taxon>
    </lineage>
</organism>
<dbReference type="EMBL" id="BMDE01000008">
    <property type="protein sequence ID" value="GGH95564.1"/>
    <property type="molecule type" value="Genomic_DNA"/>
</dbReference>
<dbReference type="InterPro" id="IPR001633">
    <property type="entry name" value="EAL_dom"/>
</dbReference>
<dbReference type="SMART" id="SM00052">
    <property type="entry name" value="EAL"/>
    <property type="match status" value="1"/>
</dbReference>
<comment type="caution">
    <text evidence="2">The sequence shown here is derived from an EMBL/GenBank/DDBJ whole genome shotgun (WGS) entry which is preliminary data.</text>
</comment>
<dbReference type="InterPro" id="IPR035919">
    <property type="entry name" value="EAL_sf"/>
</dbReference>
<dbReference type="Pfam" id="PF00563">
    <property type="entry name" value="EAL"/>
    <property type="match status" value="1"/>
</dbReference>
<dbReference type="RefSeq" id="WP_093984324.1">
    <property type="nucleotide sequence ID" value="NZ_BMDE01000008.1"/>
</dbReference>
<dbReference type="InterPro" id="IPR050706">
    <property type="entry name" value="Cyclic-di-GMP_PDE-like"/>
</dbReference>
<dbReference type="PANTHER" id="PTHR33121">
    <property type="entry name" value="CYCLIC DI-GMP PHOSPHODIESTERASE PDEF"/>
    <property type="match status" value="1"/>
</dbReference>
<evidence type="ECO:0000313" key="3">
    <source>
        <dbReference type="Proteomes" id="UP000655550"/>
    </source>
</evidence>
<evidence type="ECO:0000259" key="1">
    <source>
        <dbReference type="PROSITE" id="PS50883"/>
    </source>
</evidence>
<proteinExistence type="predicted"/>
<dbReference type="PROSITE" id="PS50883">
    <property type="entry name" value="EAL"/>
    <property type="match status" value="1"/>
</dbReference>
<dbReference type="SUPFAM" id="SSF141868">
    <property type="entry name" value="EAL domain-like"/>
    <property type="match status" value="1"/>
</dbReference>
<dbReference type="CDD" id="cd01948">
    <property type="entry name" value="EAL"/>
    <property type="match status" value="1"/>
</dbReference>
<keyword evidence="3" id="KW-1185">Reference proteome</keyword>
<reference evidence="3" key="1">
    <citation type="journal article" date="2019" name="Int. J. Syst. Evol. Microbiol.">
        <title>The Global Catalogue of Microorganisms (GCM) 10K type strain sequencing project: providing services to taxonomists for standard genome sequencing and annotation.</title>
        <authorList>
            <consortium name="The Broad Institute Genomics Platform"/>
            <consortium name="The Broad Institute Genome Sequencing Center for Infectious Disease"/>
            <person name="Wu L."/>
            <person name="Ma J."/>
        </authorList>
    </citation>
    <scope>NUCLEOTIDE SEQUENCE [LARGE SCALE GENOMIC DNA]</scope>
    <source>
        <strain evidence="3">CCM 8778</strain>
    </source>
</reference>
<sequence length="248" mass="27787">MSDYHRCSACRDGQAFPLPLGMAFQPIVDVRQQRIFAHEALVRGANGESAGSLLEQINESNRYAFDQACRVQAVEWAARLQVPALVSINFMPNAVYRAETCIRTTLEAAKRCNLALDKIIFEVTEQEQVLDIDHLVGILRAYRQQGFRTAIDDFGAGYAGLNLLADFQPDLLKLDMQLIRGVDQDTVRQVLVDSTLQMCRRLGIQVIAEGVETLAELHVLRELGVELFQGYLLARPGFACLPEVHWPD</sequence>
<dbReference type="Gene3D" id="3.20.20.450">
    <property type="entry name" value="EAL domain"/>
    <property type="match status" value="1"/>
</dbReference>
<feature type="domain" description="EAL" evidence="1">
    <location>
        <begin position="1"/>
        <end position="248"/>
    </location>
</feature>
<evidence type="ECO:0000313" key="2">
    <source>
        <dbReference type="EMBL" id="GGH95564.1"/>
    </source>
</evidence>
<dbReference type="Proteomes" id="UP000655550">
    <property type="component" value="Unassembled WGS sequence"/>
</dbReference>
<name>A0ABQ2ATA3_9PSED</name>
<protein>
    <submittedName>
        <fullName evidence="2">Diguanylate phosphodiesterase</fullName>
    </submittedName>
</protein>
<accession>A0ABQ2ATA3</accession>
<gene>
    <name evidence="2" type="ORF">GCM10007363_25110</name>
</gene>
<dbReference type="PANTHER" id="PTHR33121:SF15">
    <property type="entry name" value="BLUE LIGHT- AND TEMPERATURE-REGULATED ANTIREPRESSOR BLUF"/>
    <property type="match status" value="1"/>
</dbReference>